<dbReference type="GO" id="GO:0005886">
    <property type="term" value="C:plasma membrane"/>
    <property type="evidence" value="ECO:0007669"/>
    <property type="project" value="UniProtKB-SubCell"/>
</dbReference>
<dbReference type="EMBL" id="CP023068">
    <property type="protein sequence ID" value="ASY66696.1"/>
    <property type="molecule type" value="Genomic_DNA"/>
</dbReference>
<dbReference type="KEGG" id="esj:SJ05684_b57140"/>
<dbReference type="Gene3D" id="3.30.450.20">
    <property type="entry name" value="PAS domain"/>
    <property type="match status" value="2"/>
</dbReference>
<dbReference type="AlphaFoldDB" id="A0A249PLM1"/>
<dbReference type="Gene3D" id="6.10.250.3020">
    <property type="match status" value="1"/>
</dbReference>
<evidence type="ECO:0000256" key="5">
    <source>
        <dbReference type="ARBA" id="ARBA00022692"/>
    </source>
</evidence>
<sequence>MMRNIGRMTILMLVVTCIAPFIAYHLANGAAIGALEKQLQRSLVLTNRAIATEIERFRYLPLVLGEDARIRALAGRERTRDVLEAANRYLQTVVRQAGAAELYVLDDRGIALASSNFDTAESFVGHDYSFRPYFQDALHTGEGRYYAIGVTTRKPGYFLTSRIDVPGQSPIIVVVKADLLPLEATWKAAGVQTAIADRWGIVFLSGNPDWKYRPLAALSAEAVAQLARERTYHGANLAATKPILPEGIAPPVGEAEAPALHVEESGRQLLAKFSVVEPDGWLVLAATSTGDIGKLAGFWALAALIAGLLSTGTLYFLHQRALLIRMRLRQSEVLERKVAERTRDLAHEVDMRKRTEEELRRAQEGLIHSEKMAALGRMSTAIVHEVSQPLAALEATLATAGVLADKEGAERVGERVLDARALVKRMQRTVKHLKTFGRKGASELEAVNIDTVTRNALDLAAPRAKVLGVAPLLEATDPSPVVIAVAVKLEQVMLNLVLNALDAVEGREDPSITIRRTVEAGRVSVTVIDNGSGIAPEHRERIAEPFFTTKLTGEGLGLGLSIATAIVREFGGEITFAEAPGGGTMATVSMPLGEQATFPLEAAQ</sequence>
<dbReference type="GO" id="GO:0000155">
    <property type="term" value="F:phosphorelay sensor kinase activity"/>
    <property type="evidence" value="ECO:0007669"/>
    <property type="project" value="UniProtKB-UniRule"/>
</dbReference>
<evidence type="ECO:0000313" key="14">
    <source>
        <dbReference type="Proteomes" id="UP000217211"/>
    </source>
</evidence>
<dbReference type="STRING" id="716928.GCA_000261485_03742"/>
<feature type="domain" description="Histidine kinase" evidence="12">
    <location>
        <begin position="381"/>
        <end position="594"/>
    </location>
</feature>
<geneLocation type="plasmid" evidence="14">
    <name>psj05684b</name>
</geneLocation>
<comment type="caution">
    <text evidence="11">Lacks conserved residue(s) required for the propagation of feature annotation.</text>
</comment>
<keyword evidence="7 11" id="KW-0418">Kinase</keyword>
<dbReference type="SUPFAM" id="SSF55874">
    <property type="entry name" value="ATPase domain of HSP90 chaperone/DNA topoisomerase II/histidine kinase"/>
    <property type="match status" value="1"/>
</dbReference>
<dbReference type="SMART" id="SM00387">
    <property type="entry name" value="HATPase_c"/>
    <property type="match status" value="1"/>
</dbReference>
<evidence type="ECO:0000256" key="11">
    <source>
        <dbReference type="PIRNR" id="PIRNR036431"/>
    </source>
</evidence>
<dbReference type="InterPro" id="IPR005467">
    <property type="entry name" value="His_kinase_dom"/>
</dbReference>
<dbReference type="PIRSF" id="PIRSF036431">
    <property type="entry name" value="STHK_DctB"/>
    <property type="match status" value="1"/>
</dbReference>
<evidence type="ECO:0000256" key="1">
    <source>
        <dbReference type="ARBA" id="ARBA00000085"/>
    </source>
</evidence>
<accession>A0A249PLM1</accession>
<keyword evidence="11" id="KW-0997">Cell inner membrane</keyword>
<dbReference type="SUPFAM" id="SSF103190">
    <property type="entry name" value="Sensory domain-like"/>
    <property type="match status" value="1"/>
</dbReference>
<dbReference type="PRINTS" id="PR00344">
    <property type="entry name" value="BCTRLSENSOR"/>
</dbReference>
<comment type="subcellular location">
    <subcellularLocation>
        <location evidence="11">Cell inner membrane</location>
    </subcellularLocation>
    <subcellularLocation>
        <location evidence="2">Cell membrane</location>
        <topology evidence="2">Multi-pass membrane protein</topology>
    </subcellularLocation>
</comment>
<dbReference type="eggNOG" id="COG4191">
    <property type="taxonomic scope" value="Bacteria"/>
</dbReference>
<keyword evidence="11" id="KW-0472">Membrane</keyword>
<comment type="catalytic activity">
    <reaction evidence="1 11">
        <text>ATP + protein L-histidine = ADP + protein N-phospho-L-histidine.</text>
        <dbReference type="EC" id="2.7.13.3"/>
    </reaction>
</comment>
<keyword evidence="6 11" id="KW-0547">Nucleotide-binding</keyword>
<evidence type="ECO:0000256" key="9">
    <source>
        <dbReference type="ARBA" id="ARBA00022989"/>
    </source>
</evidence>
<evidence type="ECO:0000256" key="2">
    <source>
        <dbReference type="ARBA" id="ARBA00004651"/>
    </source>
</evidence>
<keyword evidence="10 11" id="KW-0902">Two-component regulatory system</keyword>
<dbReference type="RefSeq" id="WP_157211990.1">
    <property type="nucleotide sequence ID" value="NZ_AJQT01000077.1"/>
</dbReference>
<evidence type="ECO:0000313" key="13">
    <source>
        <dbReference type="EMBL" id="ASY66696.1"/>
    </source>
</evidence>
<gene>
    <name evidence="13" type="ORF">SJ05684_b57140</name>
</gene>
<evidence type="ECO:0000256" key="4">
    <source>
        <dbReference type="ARBA" id="ARBA00022679"/>
    </source>
</evidence>
<feature type="transmembrane region" description="Helical" evidence="11">
    <location>
        <begin position="296"/>
        <end position="317"/>
    </location>
</feature>
<keyword evidence="3 11" id="KW-1003">Cell membrane</keyword>
<dbReference type="InterPro" id="IPR003594">
    <property type="entry name" value="HATPase_dom"/>
</dbReference>
<keyword evidence="5 11" id="KW-0812">Transmembrane</keyword>
<dbReference type="Gene3D" id="3.30.565.10">
    <property type="entry name" value="Histidine kinase-like ATPase, C-terminal domain"/>
    <property type="match status" value="1"/>
</dbReference>
<dbReference type="InterPro" id="IPR036890">
    <property type="entry name" value="HATPase_C_sf"/>
</dbReference>
<dbReference type="Pfam" id="PF02518">
    <property type="entry name" value="HATPase_c"/>
    <property type="match status" value="1"/>
</dbReference>
<dbReference type="InterPro" id="IPR017055">
    <property type="entry name" value="Sig_transdc_His_kinase_DctB"/>
</dbReference>
<dbReference type="PROSITE" id="PS50109">
    <property type="entry name" value="HIS_KIN"/>
    <property type="match status" value="1"/>
</dbReference>
<comment type="function">
    <text evidence="11">Member of the two-component regulatory system DctB/DctD involved in the transport of C4-dicarboxylates. DctB functions as a membrane-associated protein kinase that phosphorylates DctD in response to environmental signals.</text>
</comment>
<dbReference type="Gene3D" id="1.10.287.130">
    <property type="match status" value="1"/>
</dbReference>
<evidence type="ECO:0000256" key="10">
    <source>
        <dbReference type="ARBA" id="ARBA00023012"/>
    </source>
</evidence>
<organism evidence="13 14">
    <name type="scientific">Sinorhizobium sojae CCBAU 05684</name>
    <dbReference type="NCBI Taxonomy" id="716928"/>
    <lineage>
        <taxon>Bacteria</taxon>
        <taxon>Pseudomonadati</taxon>
        <taxon>Pseudomonadota</taxon>
        <taxon>Alphaproteobacteria</taxon>
        <taxon>Hyphomicrobiales</taxon>
        <taxon>Rhizobiaceae</taxon>
        <taxon>Sinorhizobium/Ensifer group</taxon>
        <taxon>Sinorhizobium</taxon>
    </lineage>
</organism>
<evidence type="ECO:0000256" key="6">
    <source>
        <dbReference type="ARBA" id="ARBA00022741"/>
    </source>
</evidence>
<keyword evidence="9 11" id="KW-1133">Transmembrane helix</keyword>
<dbReference type="OrthoDB" id="7568856at2"/>
<dbReference type="InterPro" id="IPR029151">
    <property type="entry name" value="Sensor-like_sf"/>
</dbReference>
<proteinExistence type="predicted"/>
<evidence type="ECO:0000259" key="12">
    <source>
        <dbReference type="PROSITE" id="PS50109"/>
    </source>
</evidence>
<keyword evidence="8 11" id="KW-0067">ATP-binding</keyword>
<dbReference type="Proteomes" id="UP000217211">
    <property type="component" value="Plasmid pSJ05684b"/>
</dbReference>
<protein>
    <recommendedName>
        <fullName evidence="11">C4-dicarboxylate transport sensor protein</fullName>
        <ecNumber evidence="11">2.7.13.3</ecNumber>
    </recommendedName>
</protein>
<keyword evidence="14" id="KW-1185">Reference proteome</keyword>
<dbReference type="PANTHER" id="PTHR43065">
    <property type="entry name" value="SENSOR HISTIDINE KINASE"/>
    <property type="match status" value="1"/>
</dbReference>
<name>A0A249PLM1_9HYPH</name>
<dbReference type="EC" id="2.7.13.3" evidence="11"/>
<evidence type="ECO:0000256" key="3">
    <source>
        <dbReference type="ARBA" id="ARBA00022475"/>
    </source>
</evidence>
<evidence type="ECO:0000256" key="7">
    <source>
        <dbReference type="ARBA" id="ARBA00022777"/>
    </source>
</evidence>
<keyword evidence="13" id="KW-0614">Plasmid</keyword>
<dbReference type="GO" id="GO:0005524">
    <property type="term" value="F:ATP binding"/>
    <property type="evidence" value="ECO:0007669"/>
    <property type="project" value="UniProtKB-UniRule"/>
</dbReference>
<dbReference type="InterPro" id="IPR004358">
    <property type="entry name" value="Sig_transdc_His_kin-like_C"/>
</dbReference>
<evidence type="ECO:0000256" key="8">
    <source>
        <dbReference type="ARBA" id="ARBA00022840"/>
    </source>
</evidence>
<reference evidence="13 14" key="1">
    <citation type="submission" date="2017-08" db="EMBL/GenBank/DDBJ databases">
        <title>Multipartite genome sequences of Sinorhizobium species nodulating soybeans.</title>
        <authorList>
            <person name="Tian C.F."/>
        </authorList>
    </citation>
    <scope>NUCLEOTIDE SEQUENCE [LARGE SCALE GENOMIC DNA]</scope>
    <source>
        <strain evidence="13 14">CCBAU 05684</strain>
        <plasmid evidence="14">psj05684b</plasmid>
    </source>
</reference>
<dbReference type="PANTHER" id="PTHR43065:SF46">
    <property type="entry name" value="C4-DICARBOXYLATE TRANSPORT SENSOR PROTEIN DCTB"/>
    <property type="match status" value="1"/>
</dbReference>
<keyword evidence="4 11" id="KW-0808">Transferase</keyword>